<feature type="compositionally biased region" description="Low complexity" evidence="1">
    <location>
        <begin position="158"/>
        <end position="167"/>
    </location>
</feature>
<evidence type="ECO:0000313" key="2">
    <source>
        <dbReference type="EMBL" id="KIM32111.1"/>
    </source>
</evidence>
<protein>
    <submittedName>
        <fullName evidence="2">Uncharacterized protein</fullName>
    </submittedName>
</protein>
<dbReference type="AlphaFoldDB" id="A0A0C3BKZ2"/>
<dbReference type="Proteomes" id="UP000054097">
    <property type="component" value="Unassembled WGS sequence"/>
</dbReference>
<keyword evidence="3" id="KW-1185">Reference proteome</keyword>
<dbReference type="HOGENOM" id="CLU_1526090_0_0_1"/>
<feature type="region of interest" description="Disordered" evidence="1">
    <location>
        <begin position="1"/>
        <end position="83"/>
    </location>
</feature>
<gene>
    <name evidence="2" type="ORF">M408DRAFT_213754</name>
</gene>
<reference evidence="3" key="2">
    <citation type="submission" date="2015-01" db="EMBL/GenBank/DDBJ databases">
        <title>Evolutionary Origins and Diversification of the Mycorrhizal Mutualists.</title>
        <authorList>
            <consortium name="DOE Joint Genome Institute"/>
            <consortium name="Mycorrhizal Genomics Consortium"/>
            <person name="Kohler A."/>
            <person name="Kuo A."/>
            <person name="Nagy L.G."/>
            <person name="Floudas D."/>
            <person name="Copeland A."/>
            <person name="Barry K.W."/>
            <person name="Cichocki N."/>
            <person name="Veneault-Fourrey C."/>
            <person name="LaButti K."/>
            <person name="Lindquist E.A."/>
            <person name="Lipzen A."/>
            <person name="Lundell T."/>
            <person name="Morin E."/>
            <person name="Murat C."/>
            <person name="Riley R."/>
            <person name="Ohm R."/>
            <person name="Sun H."/>
            <person name="Tunlid A."/>
            <person name="Henrissat B."/>
            <person name="Grigoriev I.V."/>
            <person name="Hibbett D.S."/>
            <person name="Martin F."/>
        </authorList>
    </citation>
    <scope>NUCLEOTIDE SEQUENCE [LARGE SCALE GENOMIC DNA]</scope>
    <source>
        <strain evidence="3">MAFF 305830</strain>
    </source>
</reference>
<name>A0A0C3BKZ2_SERVB</name>
<reference evidence="2 3" key="1">
    <citation type="submission" date="2014-04" db="EMBL/GenBank/DDBJ databases">
        <authorList>
            <consortium name="DOE Joint Genome Institute"/>
            <person name="Kuo A."/>
            <person name="Zuccaro A."/>
            <person name="Kohler A."/>
            <person name="Nagy L.G."/>
            <person name="Floudas D."/>
            <person name="Copeland A."/>
            <person name="Barry K.W."/>
            <person name="Cichocki N."/>
            <person name="Veneault-Fourrey C."/>
            <person name="LaButti K."/>
            <person name="Lindquist E.A."/>
            <person name="Lipzen A."/>
            <person name="Lundell T."/>
            <person name="Morin E."/>
            <person name="Murat C."/>
            <person name="Sun H."/>
            <person name="Tunlid A."/>
            <person name="Henrissat B."/>
            <person name="Grigoriev I.V."/>
            <person name="Hibbett D.S."/>
            <person name="Martin F."/>
            <person name="Nordberg H.P."/>
            <person name="Cantor M.N."/>
            <person name="Hua S.X."/>
        </authorList>
    </citation>
    <scope>NUCLEOTIDE SEQUENCE [LARGE SCALE GENOMIC DNA]</scope>
    <source>
        <strain evidence="2 3">MAFF 305830</strain>
    </source>
</reference>
<sequence>MARELNQVGSYKKPPFSPVGPQPMPFSPSHISPYTPPTPASRDTAPLMAHMNSMYSSNGGSVPNTPGMSQFAPNTNYMANSGVQDNQTPAWAIPTVARQGSVDATNYTGSSSTPTPGAPLTSPETGSAWSGTGIPPGAMAPRMGSIHGGRLNEKARFTPSSPTSTTVAPPPYSQGG</sequence>
<feature type="compositionally biased region" description="Polar residues" evidence="1">
    <location>
        <begin position="102"/>
        <end position="115"/>
    </location>
</feature>
<evidence type="ECO:0000256" key="1">
    <source>
        <dbReference type="SAM" id="MobiDB-lite"/>
    </source>
</evidence>
<dbReference type="EMBL" id="KN824280">
    <property type="protein sequence ID" value="KIM32111.1"/>
    <property type="molecule type" value="Genomic_DNA"/>
</dbReference>
<feature type="region of interest" description="Disordered" evidence="1">
    <location>
        <begin position="102"/>
        <end position="176"/>
    </location>
</feature>
<evidence type="ECO:0000313" key="3">
    <source>
        <dbReference type="Proteomes" id="UP000054097"/>
    </source>
</evidence>
<organism evidence="2 3">
    <name type="scientific">Serendipita vermifera MAFF 305830</name>
    <dbReference type="NCBI Taxonomy" id="933852"/>
    <lineage>
        <taxon>Eukaryota</taxon>
        <taxon>Fungi</taxon>
        <taxon>Dikarya</taxon>
        <taxon>Basidiomycota</taxon>
        <taxon>Agaricomycotina</taxon>
        <taxon>Agaricomycetes</taxon>
        <taxon>Sebacinales</taxon>
        <taxon>Serendipitaceae</taxon>
        <taxon>Serendipita</taxon>
    </lineage>
</organism>
<proteinExistence type="predicted"/>
<feature type="compositionally biased region" description="Polar residues" evidence="1">
    <location>
        <begin position="53"/>
        <end position="83"/>
    </location>
</feature>
<feature type="compositionally biased region" description="Pro residues" evidence="1">
    <location>
        <begin position="15"/>
        <end position="26"/>
    </location>
</feature>
<accession>A0A0C3BKZ2</accession>